<reference evidence="1 2" key="2">
    <citation type="journal article" date="2013" name="PLoS Genet.">
        <title>Comparative genome structure, secondary metabolite, and effector coding capacity across Cochliobolus pathogens.</title>
        <authorList>
            <person name="Condon B.J."/>
            <person name="Leng Y."/>
            <person name="Wu D."/>
            <person name="Bushley K.E."/>
            <person name="Ohm R.A."/>
            <person name="Otillar R."/>
            <person name="Martin J."/>
            <person name="Schackwitz W."/>
            <person name="Grimwood J."/>
            <person name="MohdZainudin N."/>
            <person name="Xue C."/>
            <person name="Wang R."/>
            <person name="Manning V.A."/>
            <person name="Dhillon B."/>
            <person name="Tu Z.J."/>
            <person name="Steffenson B.J."/>
            <person name="Salamov A."/>
            <person name="Sun H."/>
            <person name="Lowry S."/>
            <person name="LaButti K."/>
            <person name="Han J."/>
            <person name="Copeland A."/>
            <person name="Lindquist E."/>
            <person name="Barry K."/>
            <person name="Schmutz J."/>
            <person name="Baker S.E."/>
            <person name="Ciuffetti L.M."/>
            <person name="Grigoriev I.V."/>
            <person name="Zhong S."/>
            <person name="Turgeon B.G."/>
        </authorList>
    </citation>
    <scope>NUCLEOTIDE SEQUENCE [LARGE SCALE GENOMIC DNA]</scope>
    <source>
        <strain evidence="2">28A</strain>
    </source>
</reference>
<organism evidence="1 2">
    <name type="scientific">Exserohilum turcicum (strain 28A)</name>
    <name type="common">Northern leaf blight fungus</name>
    <name type="synonym">Setosphaeria turcica</name>
    <dbReference type="NCBI Taxonomy" id="671987"/>
    <lineage>
        <taxon>Eukaryota</taxon>
        <taxon>Fungi</taxon>
        <taxon>Dikarya</taxon>
        <taxon>Ascomycota</taxon>
        <taxon>Pezizomycotina</taxon>
        <taxon>Dothideomycetes</taxon>
        <taxon>Pleosporomycetidae</taxon>
        <taxon>Pleosporales</taxon>
        <taxon>Pleosporineae</taxon>
        <taxon>Pleosporaceae</taxon>
        <taxon>Exserohilum</taxon>
    </lineage>
</organism>
<evidence type="ECO:0000313" key="1">
    <source>
        <dbReference type="EMBL" id="EOA89344.1"/>
    </source>
</evidence>
<dbReference type="EMBL" id="KB908515">
    <property type="protein sequence ID" value="EOA89344.1"/>
    <property type="molecule type" value="Genomic_DNA"/>
</dbReference>
<keyword evidence="2" id="KW-1185">Reference proteome</keyword>
<accession>R0KJI2</accession>
<dbReference type="AlphaFoldDB" id="R0KJI2"/>
<dbReference type="RefSeq" id="XP_008023143.1">
    <property type="nucleotide sequence ID" value="XM_008024952.1"/>
</dbReference>
<protein>
    <submittedName>
        <fullName evidence="1">Uncharacterized protein</fullName>
    </submittedName>
</protein>
<sequence>MYNKAPITAATHKVYHAHSRFSMCKAHSPTPDTCSLQMRVTSSMACRLACEAALVSPSYNLPNQASGVSIQVRKLFLLTMRKKKTFTKSEKKKKR</sequence>
<name>R0KJI2_EXST2</name>
<evidence type="ECO:0000313" key="2">
    <source>
        <dbReference type="Proteomes" id="UP000016935"/>
    </source>
</evidence>
<reference evidence="1 2" key="1">
    <citation type="journal article" date="2012" name="PLoS Pathog.">
        <title>Diverse lifestyles and strategies of plant pathogenesis encoded in the genomes of eighteen Dothideomycetes fungi.</title>
        <authorList>
            <person name="Ohm R.A."/>
            <person name="Feau N."/>
            <person name="Henrissat B."/>
            <person name="Schoch C.L."/>
            <person name="Horwitz B.A."/>
            <person name="Barry K.W."/>
            <person name="Condon B.J."/>
            <person name="Copeland A.C."/>
            <person name="Dhillon B."/>
            <person name="Glaser F."/>
            <person name="Hesse C.N."/>
            <person name="Kosti I."/>
            <person name="LaButti K."/>
            <person name="Lindquist E.A."/>
            <person name="Lucas S."/>
            <person name="Salamov A.A."/>
            <person name="Bradshaw R.E."/>
            <person name="Ciuffetti L."/>
            <person name="Hamelin R.C."/>
            <person name="Kema G.H.J."/>
            <person name="Lawrence C."/>
            <person name="Scott J.A."/>
            <person name="Spatafora J.W."/>
            <person name="Turgeon B.G."/>
            <person name="de Wit P.J.G.M."/>
            <person name="Zhong S."/>
            <person name="Goodwin S.B."/>
            <person name="Grigoriev I.V."/>
        </authorList>
    </citation>
    <scope>NUCLEOTIDE SEQUENCE [LARGE SCALE GENOMIC DNA]</scope>
    <source>
        <strain evidence="2">28A</strain>
    </source>
</reference>
<dbReference type="Proteomes" id="UP000016935">
    <property type="component" value="Unassembled WGS sequence"/>
</dbReference>
<proteinExistence type="predicted"/>
<gene>
    <name evidence="1" type="ORF">SETTUDRAFT_167854</name>
</gene>
<dbReference type="HOGENOM" id="CLU_2374116_0_0_1"/>
<dbReference type="GeneID" id="19400324"/>